<gene>
    <name evidence="1" type="ORF">H5410_061700</name>
</gene>
<organism evidence="1 2">
    <name type="scientific">Solanum commersonii</name>
    <name type="common">Commerson's wild potato</name>
    <name type="synonym">Commerson's nightshade</name>
    <dbReference type="NCBI Taxonomy" id="4109"/>
    <lineage>
        <taxon>Eukaryota</taxon>
        <taxon>Viridiplantae</taxon>
        <taxon>Streptophyta</taxon>
        <taxon>Embryophyta</taxon>
        <taxon>Tracheophyta</taxon>
        <taxon>Spermatophyta</taxon>
        <taxon>Magnoliopsida</taxon>
        <taxon>eudicotyledons</taxon>
        <taxon>Gunneridae</taxon>
        <taxon>Pentapetalae</taxon>
        <taxon>asterids</taxon>
        <taxon>lamiids</taxon>
        <taxon>Solanales</taxon>
        <taxon>Solanaceae</taxon>
        <taxon>Solanoideae</taxon>
        <taxon>Solaneae</taxon>
        <taxon>Solanum</taxon>
    </lineage>
</organism>
<keyword evidence="2" id="KW-1185">Reference proteome</keyword>
<sequence>MAHWLAWRATCDTSERSLWLRVDAAKANIERHLSRPRGDALTTLDVAGACSGGDRRHDTSLFCRLFQLVIEKKRVKRTGWRTAPGVKCQSAISGAPRDVSCLASNVRTPSQTCWEAHRPSYRPNT</sequence>
<comment type="caution">
    <text evidence="1">The sequence shown here is derived from an EMBL/GenBank/DDBJ whole genome shotgun (WGS) entry which is preliminary data.</text>
</comment>
<name>A0A9J5WAE7_SOLCO</name>
<protein>
    <submittedName>
        <fullName evidence="1">Uncharacterized protein</fullName>
    </submittedName>
</protein>
<dbReference type="EMBL" id="JACXVP010000012">
    <property type="protein sequence ID" value="KAG5571934.1"/>
    <property type="molecule type" value="Genomic_DNA"/>
</dbReference>
<reference evidence="1 2" key="1">
    <citation type="submission" date="2020-09" db="EMBL/GenBank/DDBJ databases">
        <title>De no assembly of potato wild relative species, Solanum commersonii.</title>
        <authorList>
            <person name="Cho K."/>
        </authorList>
    </citation>
    <scope>NUCLEOTIDE SEQUENCE [LARGE SCALE GENOMIC DNA]</scope>
    <source>
        <strain evidence="1">LZ3.2</strain>
        <tissue evidence="1">Leaf</tissue>
    </source>
</reference>
<dbReference type="AlphaFoldDB" id="A0A9J5WAE7"/>
<proteinExistence type="predicted"/>
<evidence type="ECO:0000313" key="1">
    <source>
        <dbReference type="EMBL" id="KAG5571934.1"/>
    </source>
</evidence>
<evidence type="ECO:0000313" key="2">
    <source>
        <dbReference type="Proteomes" id="UP000824120"/>
    </source>
</evidence>
<dbReference type="Proteomes" id="UP000824120">
    <property type="component" value="Chromosome 12"/>
</dbReference>
<accession>A0A9J5WAE7</accession>